<dbReference type="STRING" id="857566.A0A1E3PG03"/>
<dbReference type="InterPro" id="IPR012341">
    <property type="entry name" value="6hp_glycosidase-like_sf"/>
</dbReference>
<protein>
    <recommendedName>
        <fullName evidence="1">Spermatogenesis-associated protein 20-like TRX domain-containing protein</fullName>
    </recommendedName>
</protein>
<dbReference type="PANTHER" id="PTHR42899">
    <property type="entry name" value="SPERMATOGENESIS-ASSOCIATED PROTEIN 20"/>
    <property type="match status" value="1"/>
</dbReference>
<reference evidence="2 3" key="1">
    <citation type="journal article" date="2016" name="Proc. Natl. Acad. Sci. U.S.A.">
        <title>Comparative genomics of biotechnologically important yeasts.</title>
        <authorList>
            <person name="Riley R."/>
            <person name="Haridas S."/>
            <person name="Wolfe K.H."/>
            <person name="Lopes M.R."/>
            <person name="Hittinger C.T."/>
            <person name="Goeker M."/>
            <person name="Salamov A.A."/>
            <person name="Wisecaver J.H."/>
            <person name="Long T.M."/>
            <person name="Calvey C.H."/>
            <person name="Aerts A.L."/>
            <person name="Barry K.W."/>
            <person name="Choi C."/>
            <person name="Clum A."/>
            <person name="Coughlan A.Y."/>
            <person name="Deshpande S."/>
            <person name="Douglass A.P."/>
            <person name="Hanson S.J."/>
            <person name="Klenk H.-P."/>
            <person name="LaButti K.M."/>
            <person name="Lapidus A."/>
            <person name="Lindquist E.A."/>
            <person name="Lipzen A.M."/>
            <person name="Meier-Kolthoff J.P."/>
            <person name="Ohm R.A."/>
            <person name="Otillar R.P."/>
            <person name="Pangilinan J.L."/>
            <person name="Peng Y."/>
            <person name="Rokas A."/>
            <person name="Rosa C.A."/>
            <person name="Scheuner C."/>
            <person name="Sibirny A.A."/>
            <person name="Slot J.C."/>
            <person name="Stielow J.B."/>
            <person name="Sun H."/>
            <person name="Kurtzman C.P."/>
            <person name="Blackwell M."/>
            <person name="Grigoriev I.V."/>
            <person name="Jeffries T.W."/>
        </authorList>
    </citation>
    <scope>NUCLEOTIDE SEQUENCE [LARGE SCALE GENOMIC DNA]</scope>
    <source>
        <strain evidence="2 3">DSM 6958</strain>
    </source>
</reference>
<dbReference type="Gene3D" id="3.40.30.10">
    <property type="entry name" value="Glutaredoxin"/>
    <property type="match status" value="1"/>
</dbReference>
<accession>A0A1E3PG03</accession>
<keyword evidence="3" id="KW-1185">Reference proteome</keyword>
<dbReference type="GO" id="GO:0005975">
    <property type="term" value="P:carbohydrate metabolic process"/>
    <property type="evidence" value="ECO:0007669"/>
    <property type="project" value="InterPro"/>
</dbReference>
<dbReference type="AlphaFoldDB" id="A0A1E3PG03"/>
<dbReference type="InterPro" id="IPR004879">
    <property type="entry name" value="Ssp411-like_TRX"/>
</dbReference>
<name>A0A1E3PG03_9ASCO</name>
<dbReference type="GO" id="GO:0004553">
    <property type="term" value="F:hydrolase activity, hydrolyzing O-glycosyl compounds"/>
    <property type="evidence" value="ECO:0007669"/>
    <property type="project" value="UniProtKB-ARBA"/>
</dbReference>
<dbReference type="PANTHER" id="PTHR42899:SF1">
    <property type="entry name" value="SPERMATOGENESIS-ASSOCIATED PROTEIN 20"/>
    <property type="match status" value="1"/>
</dbReference>
<dbReference type="EMBL" id="KV454412">
    <property type="protein sequence ID" value="ODQ64298.1"/>
    <property type="molecule type" value="Genomic_DNA"/>
</dbReference>
<dbReference type="PIRSF" id="PIRSF006402">
    <property type="entry name" value="UCP006402_thioredoxin"/>
    <property type="match status" value="1"/>
</dbReference>
<dbReference type="SUPFAM" id="SSF48208">
    <property type="entry name" value="Six-hairpin glycosidases"/>
    <property type="match status" value="1"/>
</dbReference>
<dbReference type="SUPFAM" id="SSF52833">
    <property type="entry name" value="Thioredoxin-like"/>
    <property type="match status" value="1"/>
</dbReference>
<dbReference type="InterPro" id="IPR036249">
    <property type="entry name" value="Thioredoxin-like_sf"/>
</dbReference>
<dbReference type="InterPro" id="IPR008928">
    <property type="entry name" value="6-hairpin_glycosidase_sf"/>
</dbReference>
<proteinExistence type="predicted"/>
<dbReference type="Gene3D" id="1.50.10.10">
    <property type="match status" value="1"/>
</dbReference>
<dbReference type="Proteomes" id="UP000095009">
    <property type="component" value="Unassembled WGS sequence"/>
</dbReference>
<dbReference type="Pfam" id="PF03190">
    <property type="entry name" value="Thioredox_DsbH"/>
    <property type="match status" value="1"/>
</dbReference>
<gene>
    <name evidence="2" type="ORF">NADFUDRAFT_83823</name>
</gene>
<sequence length="772" mass="86483">MFRLASRRVVLSPLGSPRYSSSSSTSSANFPALKNVLNKSHSPYLLAHKDNPVAWQEWNEQTLKRAKEENKPVFLSIGYHTCHWCHVMNRESFSNEEIAQLINKNFIPIKVDREERPDIDSVYMMYIQATLGQGGWPLNAFLVPDSLDPFYGGTYWSGPGIKSRGVSFESVLNGVAEVWNNDSKKCVESGSEITERLNQLMKVQNSAEDANLTGSVFDDVLDHFRITFDKTYGGFGRAPKFPMAHNLSFLIKYNDYIVAEEKIEVEDAASETESIPADMAAFTLRKISEGGIKDQIGNGFSRYSVSQDWFLPHFEKMLYDQALLLNAYVDAYHYDNVKNAYALDVIEDVILYLTKGKLHNSSGGFYSAEDADSLPEDNAVSEGGAHKEGAFYVWTSDQFHKPLDRVEGDIAATYFGIEDYGNIKSEHDQHGEFQHQNVLAPNMAIEELARTFGMNKTNIEKHIVSAKNKLAKYRAENREAPSIDTKIITSWNGLAIGALARSYYALKNSKPELASTALAEAENAAAFIKTNLYSEETRLLSRVFLGGAASETGGMNTDYSNLIQGLLELYEATFKVEYLVWAKDLQETQFKLFWDKENGAFFSVPETTQNLIIRPKEGFDSAEPSSNAIAASNLYRLSGYFSDKFYEDEAAGILKCYSSDIAAQPFGYCSMLGTVLAQMRGFQNIIFVGKDSESMKFESLVKDIKNKNPVNTTIVKLDQASMEKLFDDEAIALYGAIYEKHANGPLKALICKNHTCGLPLETPEQVFEFLRL</sequence>
<dbReference type="OrthoDB" id="1923667at2759"/>
<dbReference type="CDD" id="cd02955">
    <property type="entry name" value="SSP411"/>
    <property type="match status" value="1"/>
</dbReference>
<evidence type="ECO:0000259" key="1">
    <source>
        <dbReference type="Pfam" id="PF03190"/>
    </source>
</evidence>
<evidence type="ECO:0000313" key="2">
    <source>
        <dbReference type="EMBL" id="ODQ64298.1"/>
    </source>
</evidence>
<feature type="domain" description="Spermatogenesis-associated protein 20-like TRX" evidence="1">
    <location>
        <begin position="35"/>
        <end position="197"/>
    </location>
</feature>
<organism evidence="2 3">
    <name type="scientific">Nadsonia fulvescens var. elongata DSM 6958</name>
    <dbReference type="NCBI Taxonomy" id="857566"/>
    <lineage>
        <taxon>Eukaryota</taxon>
        <taxon>Fungi</taxon>
        <taxon>Dikarya</taxon>
        <taxon>Ascomycota</taxon>
        <taxon>Saccharomycotina</taxon>
        <taxon>Dipodascomycetes</taxon>
        <taxon>Dipodascales</taxon>
        <taxon>Dipodascales incertae sedis</taxon>
        <taxon>Nadsonia</taxon>
    </lineage>
</organism>
<dbReference type="InterPro" id="IPR024705">
    <property type="entry name" value="Ssp411"/>
</dbReference>
<evidence type="ECO:0000313" key="3">
    <source>
        <dbReference type="Proteomes" id="UP000095009"/>
    </source>
</evidence>